<dbReference type="AlphaFoldDB" id="A0A2G9T3T6"/>
<evidence type="ECO:0000313" key="2">
    <source>
        <dbReference type="Proteomes" id="UP000230423"/>
    </source>
</evidence>
<dbReference type="EMBL" id="KZ427780">
    <property type="protein sequence ID" value="PIO52575.1"/>
    <property type="molecule type" value="Genomic_DNA"/>
</dbReference>
<accession>A0A2G9T3T6</accession>
<protein>
    <submittedName>
        <fullName evidence="1">Uncharacterized protein</fullName>
    </submittedName>
</protein>
<reference evidence="1 2" key="1">
    <citation type="submission" date="2015-09" db="EMBL/GenBank/DDBJ databases">
        <title>Draft genome of the parasitic nematode Teladorsagia circumcincta isolate WARC Sus (inbred).</title>
        <authorList>
            <person name="Mitreva M."/>
        </authorList>
    </citation>
    <scope>NUCLEOTIDE SEQUENCE [LARGE SCALE GENOMIC DNA]</scope>
    <source>
        <strain evidence="1 2">S</strain>
    </source>
</reference>
<dbReference type="Proteomes" id="UP000230423">
    <property type="component" value="Unassembled WGS sequence"/>
</dbReference>
<organism evidence="1 2">
    <name type="scientific">Teladorsagia circumcincta</name>
    <name type="common">Brown stomach worm</name>
    <name type="synonym">Ostertagia circumcincta</name>
    <dbReference type="NCBI Taxonomy" id="45464"/>
    <lineage>
        <taxon>Eukaryota</taxon>
        <taxon>Metazoa</taxon>
        <taxon>Ecdysozoa</taxon>
        <taxon>Nematoda</taxon>
        <taxon>Chromadorea</taxon>
        <taxon>Rhabditida</taxon>
        <taxon>Rhabditina</taxon>
        <taxon>Rhabditomorpha</taxon>
        <taxon>Strongyloidea</taxon>
        <taxon>Trichostrongylidae</taxon>
        <taxon>Teladorsagia</taxon>
    </lineage>
</organism>
<gene>
    <name evidence="1" type="ORF">TELCIR_26117</name>
</gene>
<keyword evidence="2" id="KW-1185">Reference proteome</keyword>
<name>A0A2G9T3T6_TELCI</name>
<sequence>MSCPVVDILIRNDKAAALEALRNLWSYRLLEVFDNGSECYERITVCLHGAVISEPACVTVRILETTTLKLFA</sequence>
<proteinExistence type="predicted"/>
<evidence type="ECO:0000313" key="1">
    <source>
        <dbReference type="EMBL" id="PIO52575.1"/>
    </source>
</evidence>